<evidence type="ECO:0000256" key="1">
    <source>
        <dbReference type="ARBA" id="ARBA00009684"/>
    </source>
</evidence>
<evidence type="ECO:0000259" key="11">
    <source>
        <dbReference type="Pfam" id="PF08544"/>
    </source>
</evidence>
<dbReference type="InterPro" id="IPR014721">
    <property type="entry name" value="Ribsml_uS5_D2-typ_fold_subgr"/>
</dbReference>
<comment type="pathway">
    <text evidence="9">Isoprenoid biosynthesis; isopentenyl diphosphate biosynthesis via DXP pathway; isopentenyl diphosphate from 1-deoxy-D-xylulose 5-phosphate: step 3/6.</text>
</comment>
<keyword evidence="5 9" id="KW-0547">Nucleotide-binding</keyword>
<dbReference type="PANTHER" id="PTHR43527">
    <property type="entry name" value="4-DIPHOSPHOCYTIDYL-2-C-METHYL-D-ERYTHRITOL KINASE, CHLOROPLASTIC"/>
    <property type="match status" value="1"/>
</dbReference>
<dbReference type="KEGG" id="hor:Hore_21360"/>
<evidence type="ECO:0000256" key="9">
    <source>
        <dbReference type="HAMAP-Rule" id="MF_00061"/>
    </source>
</evidence>
<evidence type="ECO:0000256" key="8">
    <source>
        <dbReference type="ARBA" id="ARBA00032554"/>
    </source>
</evidence>
<evidence type="ECO:0000256" key="4">
    <source>
        <dbReference type="ARBA" id="ARBA00022679"/>
    </source>
</evidence>
<feature type="domain" description="GHMP kinase C-terminal" evidence="11">
    <location>
        <begin position="213"/>
        <end position="273"/>
    </location>
</feature>
<dbReference type="InterPro" id="IPR006204">
    <property type="entry name" value="GHMP_kinase_N_dom"/>
</dbReference>
<dbReference type="GO" id="GO:0019288">
    <property type="term" value="P:isopentenyl diphosphate biosynthetic process, methylerythritol 4-phosphate pathway"/>
    <property type="evidence" value="ECO:0007669"/>
    <property type="project" value="UniProtKB-UniRule"/>
</dbReference>
<dbReference type="Gene3D" id="3.30.230.10">
    <property type="match status" value="1"/>
</dbReference>
<evidence type="ECO:0000256" key="5">
    <source>
        <dbReference type="ARBA" id="ARBA00022741"/>
    </source>
</evidence>
<evidence type="ECO:0000313" key="12">
    <source>
        <dbReference type="EMBL" id="ACL70881.1"/>
    </source>
</evidence>
<gene>
    <name evidence="9" type="primary">ispE</name>
    <name evidence="12" type="ordered locus">Hore_21360</name>
</gene>
<keyword evidence="7 9" id="KW-0067">ATP-binding</keyword>
<comment type="catalytic activity">
    <reaction evidence="9">
        <text>4-CDP-2-C-methyl-D-erythritol + ATP = 4-CDP-2-C-methyl-D-erythritol 2-phosphate + ADP + H(+)</text>
        <dbReference type="Rhea" id="RHEA:18437"/>
        <dbReference type="ChEBI" id="CHEBI:15378"/>
        <dbReference type="ChEBI" id="CHEBI:30616"/>
        <dbReference type="ChEBI" id="CHEBI:57823"/>
        <dbReference type="ChEBI" id="CHEBI:57919"/>
        <dbReference type="ChEBI" id="CHEBI:456216"/>
        <dbReference type="EC" id="2.7.1.148"/>
    </reaction>
</comment>
<organism evidence="12 13">
    <name type="scientific">Halothermothrix orenii (strain H 168 / OCM 544 / DSM 9562)</name>
    <dbReference type="NCBI Taxonomy" id="373903"/>
    <lineage>
        <taxon>Bacteria</taxon>
        <taxon>Bacillati</taxon>
        <taxon>Bacillota</taxon>
        <taxon>Clostridia</taxon>
        <taxon>Halanaerobiales</taxon>
        <taxon>Halothermotrichaceae</taxon>
        <taxon>Halothermothrix</taxon>
    </lineage>
</organism>
<dbReference type="eggNOG" id="COG1947">
    <property type="taxonomic scope" value="Bacteria"/>
</dbReference>
<dbReference type="InterPro" id="IPR013750">
    <property type="entry name" value="GHMP_kinase_C_dom"/>
</dbReference>
<dbReference type="SUPFAM" id="SSF55060">
    <property type="entry name" value="GHMP Kinase, C-terminal domain"/>
    <property type="match status" value="1"/>
</dbReference>
<feature type="active site" evidence="9">
    <location>
        <position position="136"/>
    </location>
</feature>
<dbReference type="Proteomes" id="UP000000719">
    <property type="component" value="Chromosome"/>
</dbReference>
<keyword evidence="6 9" id="KW-0418">Kinase</keyword>
<comment type="similarity">
    <text evidence="1 9">Belongs to the GHMP kinase family. IspE subfamily.</text>
</comment>
<protein>
    <recommendedName>
        <fullName evidence="3 9">4-diphosphocytidyl-2-C-methyl-D-erythritol kinase</fullName>
        <shortName evidence="9">CMK</shortName>
        <ecNumber evidence="2 9">2.7.1.148</ecNumber>
    </recommendedName>
    <alternativeName>
        <fullName evidence="8 9">4-(cytidine-5'-diphospho)-2-C-methyl-D-erythritol kinase</fullName>
    </alternativeName>
</protein>
<evidence type="ECO:0000313" key="13">
    <source>
        <dbReference type="Proteomes" id="UP000000719"/>
    </source>
</evidence>
<name>B8D0E5_HALOH</name>
<reference evidence="12 13" key="1">
    <citation type="journal article" date="2009" name="PLoS ONE">
        <title>Genome analysis of the anaerobic thermohalophilic bacterium Halothermothrix orenii.</title>
        <authorList>
            <person name="Mavromatis K."/>
            <person name="Ivanova N."/>
            <person name="Anderson I."/>
            <person name="Lykidis A."/>
            <person name="Hooper S.D."/>
            <person name="Sun H."/>
            <person name="Kunin V."/>
            <person name="Lapidus A."/>
            <person name="Hugenholtz P."/>
            <person name="Patel B."/>
            <person name="Kyrpides N.C."/>
        </authorList>
    </citation>
    <scope>NUCLEOTIDE SEQUENCE [LARGE SCALE GENOMIC DNA]</scope>
    <source>
        <strain evidence="13">H 168 / OCM 544 / DSM 9562</strain>
    </source>
</reference>
<evidence type="ECO:0000256" key="7">
    <source>
        <dbReference type="ARBA" id="ARBA00022840"/>
    </source>
</evidence>
<keyword evidence="9" id="KW-0414">Isoprene biosynthesis</keyword>
<accession>B8D0E5</accession>
<dbReference type="STRING" id="373903.Hore_21360"/>
<dbReference type="AlphaFoldDB" id="B8D0E5"/>
<dbReference type="PANTHER" id="PTHR43527:SF2">
    <property type="entry name" value="4-DIPHOSPHOCYTIDYL-2-C-METHYL-D-ERYTHRITOL KINASE, CHLOROPLASTIC"/>
    <property type="match status" value="1"/>
</dbReference>
<evidence type="ECO:0000256" key="6">
    <source>
        <dbReference type="ARBA" id="ARBA00022777"/>
    </source>
</evidence>
<dbReference type="GO" id="GO:0016114">
    <property type="term" value="P:terpenoid biosynthetic process"/>
    <property type="evidence" value="ECO:0007669"/>
    <property type="project" value="UniProtKB-UniRule"/>
</dbReference>
<dbReference type="NCBIfam" id="TIGR00154">
    <property type="entry name" value="ispE"/>
    <property type="match status" value="1"/>
</dbReference>
<dbReference type="RefSeq" id="WP_015923850.1">
    <property type="nucleotide sequence ID" value="NC_011899.1"/>
</dbReference>
<feature type="binding site" evidence="9">
    <location>
        <begin position="94"/>
        <end position="104"/>
    </location>
    <ligand>
        <name>ATP</name>
        <dbReference type="ChEBI" id="CHEBI:30616"/>
    </ligand>
</feature>
<dbReference type="InterPro" id="IPR036554">
    <property type="entry name" value="GHMP_kinase_C_sf"/>
</dbReference>
<evidence type="ECO:0000256" key="2">
    <source>
        <dbReference type="ARBA" id="ARBA00012052"/>
    </source>
</evidence>
<dbReference type="Gene3D" id="3.30.70.890">
    <property type="entry name" value="GHMP kinase, C-terminal domain"/>
    <property type="match status" value="1"/>
</dbReference>
<dbReference type="Pfam" id="PF00288">
    <property type="entry name" value="GHMP_kinases_N"/>
    <property type="match status" value="1"/>
</dbReference>
<evidence type="ECO:0000259" key="10">
    <source>
        <dbReference type="Pfam" id="PF00288"/>
    </source>
</evidence>
<dbReference type="SUPFAM" id="SSF54211">
    <property type="entry name" value="Ribosomal protein S5 domain 2-like"/>
    <property type="match status" value="1"/>
</dbReference>
<feature type="active site" evidence="9">
    <location>
        <position position="11"/>
    </location>
</feature>
<feature type="domain" description="GHMP kinase N-terminal" evidence="10">
    <location>
        <begin position="66"/>
        <end position="144"/>
    </location>
</feature>
<dbReference type="InterPro" id="IPR020568">
    <property type="entry name" value="Ribosomal_Su5_D2-typ_SF"/>
</dbReference>
<sequence>MEEVVIKAPAKINLCLDIKGLREDGYHEVDMIMQSIALYDRLHLQKSGDGIKISTNSDRVPTGRENLAYKAAELILDEAGLHNGVNIHIEKNIPVAAGLAGGSTDAAAVLKGINQLYGLNFSYNRLVSMARKLGSDVPFCLQGGTARATGRGDYLTQLDDLQKTYLVVVTPPVALSTAYIYSQYDKNPFSGSIPVTRFVNLISNNKKITWEEGWYNVLEPVSIKETFDIKEIKSLLEDRGVRLSLMSGSGPSVFAIVDSWDKGCEIKESWPRRGDFVHPTWTLKKEF</sequence>
<dbReference type="GO" id="GO:0050515">
    <property type="term" value="F:4-(cytidine 5'-diphospho)-2-C-methyl-D-erythritol kinase activity"/>
    <property type="evidence" value="ECO:0007669"/>
    <property type="project" value="UniProtKB-UniRule"/>
</dbReference>
<proteinExistence type="inferred from homology"/>
<comment type="function">
    <text evidence="9">Catalyzes the phosphorylation of the position 2 hydroxy group of 4-diphosphocytidyl-2C-methyl-D-erythritol.</text>
</comment>
<evidence type="ECO:0000256" key="3">
    <source>
        <dbReference type="ARBA" id="ARBA00017473"/>
    </source>
</evidence>
<dbReference type="OrthoDB" id="9809438at2"/>
<dbReference type="UniPathway" id="UPA00056">
    <property type="reaction ID" value="UER00094"/>
</dbReference>
<dbReference type="PIRSF" id="PIRSF010376">
    <property type="entry name" value="IspE"/>
    <property type="match status" value="1"/>
</dbReference>
<dbReference type="HAMAP" id="MF_00061">
    <property type="entry name" value="IspE"/>
    <property type="match status" value="1"/>
</dbReference>
<dbReference type="HOGENOM" id="CLU_053057_1_1_9"/>
<keyword evidence="4 9" id="KW-0808">Transferase</keyword>
<dbReference type="Pfam" id="PF08544">
    <property type="entry name" value="GHMP_kinases_C"/>
    <property type="match status" value="1"/>
</dbReference>
<dbReference type="InterPro" id="IPR004424">
    <property type="entry name" value="IspE"/>
</dbReference>
<dbReference type="GO" id="GO:0005524">
    <property type="term" value="F:ATP binding"/>
    <property type="evidence" value="ECO:0007669"/>
    <property type="project" value="UniProtKB-UniRule"/>
</dbReference>
<keyword evidence="13" id="KW-1185">Reference proteome</keyword>
<dbReference type="EC" id="2.7.1.148" evidence="2 9"/>
<dbReference type="EMBL" id="CP001098">
    <property type="protein sequence ID" value="ACL70881.1"/>
    <property type="molecule type" value="Genomic_DNA"/>
</dbReference>